<feature type="domain" description="Co-chaperone DjlA N-terminal" evidence="1">
    <location>
        <begin position="45"/>
        <end position="157"/>
    </location>
</feature>
<accession>A0A0F5L2U8</accession>
<protein>
    <recommendedName>
        <fullName evidence="1">Co-chaperone DjlA N-terminal domain-containing protein</fullName>
    </recommendedName>
</protein>
<reference evidence="2 3" key="1">
    <citation type="submission" date="2015-03" db="EMBL/GenBank/DDBJ databases">
        <authorList>
            <person name="Hassan Y.I."/>
            <person name="Lepp D."/>
            <person name="Zhou T."/>
        </authorList>
    </citation>
    <scope>NUCLEOTIDE SEQUENCE [LARGE SCALE GENOMIC DNA]</scope>
    <source>
        <strain evidence="2 3">GH2-10</strain>
    </source>
</reference>
<dbReference type="SUPFAM" id="SSF158682">
    <property type="entry name" value="TerB-like"/>
    <property type="match status" value="1"/>
</dbReference>
<dbReference type="OrthoDB" id="7949255at2"/>
<evidence type="ECO:0000313" key="3">
    <source>
        <dbReference type="Proteomes" id="UP000033514"/>
    </source>
</evidence>
<organism evidence="2 3">
    <name type="scientific">Devosia soli</name>
    <dbReference type="NCBI Taxonomy" id="361041"/>
    <lineage>
        <taxon>Bacteria</taxon>
        <taxon>Pseudomonadati</taxon>
        <taxon>Pseudomonadota</taxon>
        <taxon>Alphaproteobacteria</taxon>
        <taxon>Hyphomicrobiales</taxon>
        <taxon>Devosiaceae</taxon>
        <taxon>Devosia</taxon>
    </lineage>
</organism>
<evidence type="ECO:0000259" key="1">
    <source>
        <dbReference type="Pfam" id="PF05099"/>
    </source>
</evidence>
<dbReference type="Pfam" id="PF05099">
    <property type="entry name" value="TerB"/>
    <property type="match status" value="1"/>
</dbReference>
<name>A0A0F5L2U8_9HYPH</name>
<dbReference type="PATRIC" id="fig|361041.3.peg.2829"/>
<proteinExistence type="predicted"/>
<dbReference type="InterPro" id="IPR029024">
    <property type="entry name" value="TerB-like"/>
</dbReference>
<dbReference type="EMBL" id="LAJG01000042">
    <property type="protein sequence ID" value="KKB76514.1"/>
    <property type="molecule type" value="Genomic_DNA"/>
</dbReference>
<dbReference type="Gene3D" id="1.10.3680.10">
    <property type="entry name" value="TerB-like"/>
    <property type="match status" value="1"/>
</dbReference>
<sequence length="162" mass="17851">MPKTKSSDDDLFLRGHQIRALHELSGRNLQAEAGRARAGDYLEGLVAAAAIIAHADGRLDLDERRKLVEVFLASPASEGFSVAELAEELADHMRAYSYDPLIAQDRALETLRTLALTRSERQAIRDICHKVIIADGLVHPVELGALHRIEMAFGIESTGEER</sequence>
<dbReference type="CDD" id="cd07177">
    <property type="entry name" value="terB_like"/>
    <property type="match status" value="1"/>
</dbReference>
<dbReference type="RefSeq" id="WP_046144304.1">
    <property type="nucleotide sequence ID" value="NZ_LAJG01000042.1"/>
</dbReference>
<keyword evidence="3" id="KW-1185">Reference proteome</keyword>
<dbReference type="InterPro" id="IPR007791">
    <property type="entry name" value="DjlA_N"/>
</dbReference>
<gene>
    <name evidence="2" type="ORF">VW35_17125</name>
</gene>
<evidence type="ECO:0000313" key="2">
    <source>
        <dbReference type="EMBL" id="KKB76514.1"/>
    </source>
</evidence>
<comment type="caution">
    <text evidence="2">The sequence shown here is derived from an EMBL/GenBank/DDBJ whole genome shotgun (WGS) entry which is preliminary data.</text>
</comment>
<dbReference type="Proteomes" id="UP000033514">
    <property type="component" value="Unassembled WGS sequence"/>
</dbReference>
<dbReference type="STRING" id="361041.VW35_17125"/>
<dbReference type="AlphaFoldDB" id="A0A0F5L2U8"/>